<feature type="transmembrane region" description="Helical" evidence="5">
    <location>
        <begin position="353"/>
        <end position="371"/>
    </location>
</feature>
<sequence>MRKTFVNIVYNGLYQLLILVLPLFSVPYLARTLSQKSLGINAYVNSIPVFLSVIILFGMNQYGAKVIAQTEEKDLPQRFARLWQIQLMVGLATILVYLVAVFFFLDYKFFFLLEIPFLIGYVLDISWFYIGLGQIKTVVTRNSIIKLAIFASIFIFVHSTDDLWKYLLINSITYLANIVFWFGMRKQLGRKLTKVDFGFQRQYFFDALKIVLPSIAVQFYVSFDQTIMKWLTSSTQLAFYSQSQQLSRAIITMVGSISTILMPKMAQMLLQKNGQQQVVKLLKTVLDYTLVISLYFTIMFMINANKFVVWYWGSKYEPMGPVMLITSLIIVLVSYGGVYANQYTLSRGLYREFSIPYYAGAIFSVTLNLLLVPNLKAIGGALTIVATEGLVCFLRIWLIRRELPLRQVFQNQWRPLLAAGVTLALGLLVPINWGSLFVNLVLQTIMGSLIYLILLIVLKDQMIKDLTGRVQQFVAKRRAR</sequence>
<keyword evidence="3 5" id="KW-1133">Transmembrane helix</keyword>
<keyword evidence="2 5" id="KW-0812">Transmembrane</keyword>
<comment type="subcellular location">
    <subcellularLocation>
        <location evidence="1">Membrane</location>
        <topology evidence="1">Multi-pass membrane protein</topology>
    </subcellularLocation>
</comment>
<feature type="transmembrane region" description="Helical" evidence="5">
    <location>
        <begin position="166"/>
        <end position="183"/>
    </location>
</feature>
<dbReference type="Pfam" id="PF01943">
    <property type="entry name" value="Polysacc_synt"/>
    <property type="match status" value="1"/>
</dbReference>
<organism evidence="6 7">
    <name type="scientific">Lapidilactobacillus achengensis</name>
    <dbReference type="NCBI Taxonomy" id="2486000"/>
    <lineage>
        <taxon>Bacteria</taxon>
        <taxon>Bacillati</taxon>
        <taxon>Bacillota</taxon>
        <taxon>Bacilli</taxon>
        <taxon>Lactobacillales</taxon>
        <taxon>Lactobacillaceae</taxon>
        <taxon>Lapidilactobacillus</taxon>
    </lineage>
</organism>
<evidence type="ECO:0000313" key="6">
    <source>
        <dbReference type="EMBL" id="MFC6314340.1"/>
    </source>
</evidence>
<reference evidence="7" key="1">
    <citation type="journal article" date="2019" name="Int. J. Syst. Evol. Microbiol.">
        <title>The Global Catalogue of Microorganisms (GCM) 10K type strain sequencing project: providing services to taxonomists for standard genome sequencing and annotation.</title>
        <authorList>
            <consortium name="The Broad Institute Genomics Platform"/>
            <consortium name="The Broad Institute Genome Sequencing Center for Infectious Disease"/>
            <person name="Wu L."/>
            <person name="Ma J."/>
        </authorList>
    </citation>
    <scope>NUCLEOTIDE SEQUENCE [LARGE SCALE GENOMIC DNA]</scope>
    <source>
        <strain evidence="7">CCM 8897</strain>
    </source>
</reference>
<feature type="transmembrane region" description="Helical" evidence="5">
    <location>
        <begin position="284"/>
        <end position="302"/>
    </location>
</feature>
<dbReference type="Proteomes" id="UP001596310">
    <property type="component" value="Unassembled WGS sequence"/>
</dbReference>
<feature type="transmembrane region" description="Helical" evidence="5">
    <location>
        <begin position="42"/>
        <end position="64"/>
    </location>
</feature>
<evidence type="ECO:0000256" key="2">
    <source>
        <dbReference type="ARBA" id="ARBA00022692"/>
    </source>
</evidence>
<gene>
    <name evidence="6" type="ORF">ACFQHW_01980</name>
</gene>
<evidence type="ECO:0000256" key="3">
    <source>
        <dbReference type="ARBA" id="ARBA00022989"/>
    </source>
</evidence>
<dbReference type="EMBL" id="JBHSSM010000005">
    <property type="protein sequence ID" value="MFC6314340.1"/>
    <property type="molecule type" value="Genomic_DNA"/>
</dbReference>
<evidence type="ECO:0000313" key="7">
    <source>
        <dbReference type="Proteomes" id="UP001596310"/>
    </source>
</evidence>
<protein>
    <submittedName>
        <fullName evidence="6">Oligosaccharide flippase family protein</fullName>
    </submittedName>
</protein>
<comment type="caution">
    <text evidence="6">The sequence shown here is derived from an EMBL/GenBank/DDBJ whole genome shotgun (WGS) entry which is preliminary data.</text>
</comment>
<name>A0ABW1UMP9_9LACO</name>
<accession>A0ABW1UMP9</accession>
<feature type="transmembrane region" description="Helical" evidence="5">
    <location>
        <begin position="12"/>
        <end position="30"/>
    </location>
</feature>
<evidence type="ECO:0000256" key="5">
    <source>
        <dbReference type="SAM" id="Phobius"/>
    </source>
</evidence>
<dbReference type="InterPro" id="IPR052556">
    <property type="entry name" value="PolySynth_Transporter"/>
</dbReference>
<keyword evidence="4 5" id="KW-0472">Membrane</keyword>
<evidence type="ECO:0000256" key="4">
    <source>
        <dbReference type="ARBA" id="ARBA00023136"/>
    </source>
</evidence>
<feature type="transmembrane region" description="Helical" evidence="5">
    <location>
        <begin position="144"/>
        <end position="160"/>
    </location>
</feature>
<feature type="transmembrane region" description="Helical" evidence="5">
    <location>
        <begin position="111"/>
        <end position="132"/>
    </location>
</feature>
<feature type="transmembrane region" description="Helical" evidence="5">
    <location>
        <begin position="440"/>
        <end position="458"/>
    </location>
</feature>
<evidence type="ECO:0000256" key="1">
    <source>
        <dbReference type="ARBA" id="ARBA00004141"/>
    </source>
</evidence>
<feature type="transmembrane region" description="Helical" evidence="5">
    <location>
        <begin position="85"/>
        <end position="105"/>
    </location>
</feature>
<keyword evidence="7" id="KW-1185">Reference proteome</keyword>
<dbReference type="RefSeq" id="WP_125596911.1">
    <property type="nucleotide sequence ID" value="NZ_JBHSSM010000005.1"/>
</dbReference>
<feature type="transmembrane region" description="Helical" evidence="5">
    <location>
        <begin position="377"/>
        <end position="396"/>
    </location>
</feature>
<dbReference type="InterPro" id="IPR002797">
    <property type="entry name" value="Polysacc_synth"/>
</dbReference>
<feature type="transmembrane region" description="Helical" evidence="5">
    <location>
        <begin position="416"/>
        <end position="434"/>
    </location>
</feature>
<proteinExistence type="predicted"/>
<dbReference type="PANTHER" id="PTHR43424">
    <property type="entry name" value="LOCUS PUTATIVE PROTEIN 1-RELATED"/>
    <property type="match status" value="1"/>
</dbReference>
<feature type="transmembrane region" description="Helical" evidence="5">
    <location>
        <begin position="322"/>
        <end position="341"/>
    </location>
</feature>
<dbReference type="PANTHER" id="PTHR43424:SF1">
    <property type="entry name" value="LOCUS PUTATIVE PROTEIN 1-RELATED"/>
    <property type="match status" value="1"/>
</dbReference>